<reference evidence="3" key="1">
    <citation type="journal article" date="2019" name="Int. J. Syst. Evol. Microbiol.">
        <title>The Global Catalogue of Microorganisms (GCM) 10K type strain sequencing project: providing services to taxonomists for standard genome sequencing and annotation.</title>
        <authorList>
            <consortium name="The Broad Institute Genomics Platform"/>
            <consortium name="The Broad Institute Genome Sequencing Center for Infectious Disease"/>
            <person name="Wu L."/>
            <person name="Ma J."/>
        </authorList>
    </citation>
    <scope>NUCLEOTIDE SEQUENCE [LARGE SCALE GENOMIC DNA]</scope>
    <source>
        <strain evidence="3">JCM 17137</strain>
    </source>
</reference>
<protein>
    <submittedName>
        <fullName evidence="2">YbhB/YbcL family Raf kinase inhibitor-like protein</fullName>
    </submittedName>
</protein>
<dbReference type="NCBIfam" id="TIGR00481">
    <property type="entry name" value="YbhB/YbcL family Raf kinase inhibitor-like protein"/>
    <property type="match status" value="1"/>
</dbReference>
<dbReference type="PANTHER" id="PTHR30289">
    <property type="entry name" value="UNCHARACTERIZED PROTEIN YBCL-RELATED"/>
    <property type="match status" value="1"/>
</dbReference>
<dbReference type="PANTHER" id="PTHR30289:SF1">
    <property type="entry name" value="PEBP (PHOSPHATIDYLETHANOLAMINE-BINDING PROTEIN) FAMILY PROTEIN"/>
    <property type="match status" value="1"/>
</dbReference>
<comment type="caution">
    <text evidence="2">The sequence shown here is derived from an EMBL/GenBank/DDBJ whole genome shotgun (WGS) entry which is preliminary data.</text>
</comment>
<accession>A0ABP7F102</accession>
<dbReference type="GO" id="GO:0004860">
    <property type="term" value="F:protein kinase inhibitor activity"/>
    <property type="evidence" value="ECO:0007669"/>
    <property type="project" value="UniProtKB-KW"/>
</dbReference>
<dbReference type="CDD" id="cd00865">
    <property type="entry name" value="PEBP_bact_arch"/>
    <property type="match status" value="1"/>
</dbReference>
<dbReference type="Pfam" id="PF01161">
    <property type="entry name" value="PBP"/>
    <property type="match status" value="1"/>
</dbReference>
<evidence type="ECO:0000313" key="3">
    <source>
        <dbReference type="Proteomes" id="UP001500908"/>
    </source>
</evidence>
<evidence type="ECO:0000313" key="2">
    <source>
        <dbReference type="EMBL" id="GAA3729145.1"/>
    </source>
</evidence>
<evidence type="ECO:0000256" key="1">
    <source>
        <dbReference type="ARBA" id="ARBA00007120"/>
    </source>
</evidence>
<comment type="similarity">
    <text evidence="1">Belongs to the UPF0098 family.</text>
</comment>
<keyword evidence="3" id="KW-1185">Reference proteome</keyword>
<sequence length="150" mass="15907">MSDITLRSSAFGDHDTIPAAYSHQAGDTSPPLEWSGVPDGTAELVLTCEDPDAPVGTFVHWLLAGIPAQTSGLGPGERPEGATEGTNDYGFQGYGGPQPPVGDPPHRYFFHVYACQHPLDLQSGYSSDQLRSQLRDNAVASGTLVGHFAR</sequence>
<dbReference type="InterPro" id="IPR005247">
    <property type="entry name" value="YbhB_YbcL/LppC-like"/>
</dbReference>
<dbReference type="EMBL" id="BAABDD010000002">
    <property type="protein sequence ID" value="GAA3729145.1"/>
    <property type="molecule type" value="Genomic_DNA"/>
</dbReference>
<organism evidence="2 3">
    <name type="scientific">Salinactinospora qingdaonensis</name>
    <dbReference type="NCBI Taxonomy" id="702744"/>
    <lineage>
        <taxon>Bacteria</taxon>
        <taxon>Bacillati</taxon>
        <taxon>Actinomycetota</taxon>
        <taxon>Actinomycetes</taxon>
        <taxon>Streptosporangiales</taxon>
        <taxon>Nocardiopsidaceae</taxon>
        <taxon>Salinactinospora</taxon>
    </lineage>
</organism>
<dbReference type="Gene3D" id="3.90.280.10">
    <property type="entry name" value="PEBP-like"/>
    <property type="match status" value="1"/>
</dbReference>
<name>A0ABP7F102_9ACTN</name>
<dbReference type="InterPro" id="IPR036610">
    <property type="entry name" value="PEBP-like_sf"/>
</dbReference>
<keyword evidence="2" id="KW-0649">Protein kinase inhibitor</keyword>
<dbReference type="SUPFAM" id="SSF49777">
    <property type="entry name" value="PEBP-like"/>
    <property type="match status" value="1"/>
</dbReference>
<dbReference type="RefSeq" id="WP_344967218.1">
    <property type="nucleotide sequence ID" value="NZ_BAABDD010000002.1"/>
</dbReference>
<proteinExistence type="inferred from homology"/>
<gene>
    <name evidence="2" type="ORF">GCM10022402_07320</name>
</gene>
<dbReference type="Proteomes" id="UP001500908">
    <property type="component" value="Unassembled WGS sequence"/>
</dbReference>
<dbReference type="InterPro" id="IPR008914">
    <property type="entry name" value="PEBP"/>
</dbReference>